<name>A0AAJ0ENL2_9PEZI</name>
<proteinExistence type="predicted"/>
<dbReference type="AlphaFoldDB" id="A0AAJ0ENL2"/>
<dbReference type="EMBL" id="JAHMHQ010000001">
    <property type="protein sequence ID" value="KAK1655563.1"/>
    <property type="molecule type" value="Genomic_DNA"/>
</dbReference>
<comment type="caution">
    <text evidence="1">The sequence shown here is derived from an EMBL/GenBank/DDBJ whole genome shotgun (WGS) entry which is preliminary data.</text>
</comment>
<evidence type="ECO:0000313" key="2">
    <source>
        <dbReference type="Proteomes" id="UP001243989"/>
    </source>
</evidence>
<protein>
    <submittedName>
        <fullName evidence="1">Uncharacterized protein</fullName>
    </submittedName>
</protein>
<dbReference type="GeneID" id="85474112"/>
<dbReference type="Proteomes" id="UP001243989">
    <property type="component" value="Unassembled WGS sequence"/>
</dbReference>
<dbReference type="RefSeq" id="XP_060451607.1">
    <property type="nucleotide sequence ID" value="XM_060589250.1"/>
</dbReference>
<organism evidence="1 2">
    <name type="scientific">Colletotrichum phormii</name>
    <dbReference type="NCBI Taxonomy" id="359342"/>
    <lineage>
        <taxon>Eukaryota</taxon>
        <taxon>Fungi</taxon>
        <taxon>Dikarya</taxon>
        <taxon>Ascomycota</taxon>
        <taxon>Pezizomycotina</taxon>
        <taxon>Sordariomycetes</taxon>
        <taxon>Hypocreomycetidae</taxon>
        <taxon>Glomerellales</taxon>
        <taxon>Glomerellaceae</taxon>
        <taxon>Colletotrichum</taxon>
        <taxon>Colletotrichum acutatum species complex</taxon>
    </lineage>
</organism>
<evidence type="ECO:0000313" key="1">
    <source>
        <dbReference type="EMBL" id="KAK1655563.1"/>
    </source>
</evidence>
<sequence>MIQSCCCCLLACCSTRINDDGTCVCGVVSRYLNCWIAGPHTLPLPSGLSALSDSLTPVTSPRELFPHSQQATEPADHLKKFEPCLVLPLSVHTDSQERQVHARTNHSCAESFVITLRRRAKGWGTGKQQAVNHCNSFFGSSASHAFRVTNDGICVGNLSVPPT</sequence>
<keyword evidence="2" id="KW-1185">Reference proteome</keyword>
<gene>
    <name evidence="1" type="ORF">BDP81DRAFT_412911</name>
</gene>
<reference evidence="1" key="1">
    <citation type="submission" date="2021-06" db="EMBL/GenBank/DDBJ databases">
        <title>Comparative genomics, transcriptomics and evolutionary studies reveal genomic signatures of adaptation to plant cell wall in hemibiotrophic fungi.</title>
        <authorList>
            <consortium name="DOE Joint Genome Institute"/>
            <person name="Baroncelli R."/>
            <person name="Diaz J.F."/>
            <person name="Benocci T."/>
            <person name="Peng M."/>
            <person name="Battaglia E."/>
            <person name="Haridas S."/>
            <person name="Andreopoulos W."/>
            <person name="Labutti K."/>
            <person name="Pangilinan J."/>
            <person name="Floch G.L."/>
            <person name="Makela M.R."/>
            <person name="Henrissat B."/>
            <person name="Grigoriev I.V."/>
            <person name="Crouch J.A."/>
            <person name="De Vries R.P."/>
            <person name="Sukno S.A."/>
            <person name="Thon M.R."/>
        </authorList>
    </citation>
    <scope>NUCLEOTIDE SEQUENCE</scope>
    <source>
        <strain evidence="1">CBS 102054</strain>
    </source>
</reference>
<feature type="non-terminal residue" evidence="1">
    <location>
        <position position="163"/>
    </location>
</feature>
<accession>A0AAJ0ENL2</accession>